<evidence type="ECO:0000256" key="2">
    <source>
        <dbReference type="ARBA" id="ARBA00004613"/>
    </source>
</evidence>
<dbReference type="GO" id="GO:0019814">
    <property type="term" value="C:immunoglobulin complex"/>
    <property type="evidence" value="ECO:0007669"/>
    <property type="project" value="UniProtKB-KW"/>
</dbReference>
<evidence type="ECO:0000256" key="7">
    <source>
        <dbReference type="ARBA" id="ARBA00023136"/>
    </source>
</evidence>
<proteinExistence type="predicted"/>
<keyword evidence="4" id="KW-0964">Secreted</keyword>
<evidence type="ECO:0000256" key="10">
    <source>
        <dbReference type="SAM" id="SignalP"/>
    </source>
</evidence>
<dbReference type="Proteomes" id="UP000233060">
    <property type="component" value="Unassembled WGS sequence"/>
</dbReference>
<keyword evidence="6" id="KW-1064">Adaptive immunity</keyword>
<organism evidence="12 13">
    <name type="scientific">Cercocebus atys</name>
    <name type="common">Sooty mangabey</name>
    <name type="synonym">Cercocebus torquatus atys</name>
    <dbReference type="NCBI Taxonomy" id="9531"/>
    <lineage>
        <taxon>Eukaryota</taxon>
        <taxon>Metazoa</taxon>
        <taxon>Chordata</taxon>
        <taxon>Craniata</taxon>
        <taxon>Vertebrata</taxon>
        <taxon>Euteleostomi</taxon>
        <taxon>Mammalia</taxon>
        <taxon>Eutheria</taxon>
        <taxon>Euarchontoglires</taxon>
        <taxon>Primates</taxon>
        <taxon>Haplorrhini</taxon>
        <taxon>Catarrhini</taxon>
        <taxon>Cercopithecidae</taxon>
        <taxon>Cercopithecinae</taxon>
        <taxon>Cercocebus</taxon>
    </lineage>
</organism>
<keyword evidence="5" id="KW-0391">Immunity</keyword>
<protein>
    <recommendedName>
        <fullName evidence="11">Ig-like domain-containing protein</fullName>
    </recommendedName>
</protein>
<evidence type="ECO:0000256" key="3">
    <source>
        <dbReference type="ARBA" id="ARBA00022475"/>
    </source>
</evidence>
<dbReference type="InterPro" id="IPR007110">
    <property type="entry name" value="Ig-like_dom"/>
</dbReference>
<dbReference type="OMA" id="CQRTYNA"/>
<dbReference type="GO" id="GO:0005576">
    <property type="term" value="C:extracellular region"/>
    <property type="evidence" value="ECO:0007669"/>
    <property type="project" value="UniProtKB-SubCell"/>
</dbReference>
<sequence>MDTRVPTQLLGLLLLWLPGARCDIQMTQSPSSLSASVGDRVTITCRASQGIRNWLAWYQQKPGKAPKLLIYRASNLETGVPSRFSGSGSGTDFTLTISSLQPEDIATYYCQQYDNSPPTVLQARIQTTKGNRRVRLSCPSCSLWYLPLLTAFFQLGQDLEVLVEKARKAPLHSNSIFFSFSPCSTDMTLSLLI</sequence>
<dbReference type="AlphaFoldDB" id="A0A2K5MFJ0"/>
<reference evidence="12" key="1">
    <citation type="submission" date="2025-08" db="UniProtKB">
        <authorList>
            <consortium name="Ensembl"/>
        </authorList>
    </citation>
    <scope>IDENTIFICATION</scope>
</reference>
<dbReference type="STRING" id="9531.ENSCATP00000023961"/>
<dbReference type="InterPro" id="IPR013106">
    <property type="entry name" value="Ig_V-set"/>
</dbReference>
<evidence type="ECO:0000256" key="8">
    <source>
        <dbReference type="ARBA" id="ARBA00023319"/>
    </source>
</evidence>
<evidence type="ECO:0000256" key="5">
    <source>
        <dbReference type="ARBA" id="ARBA00022859"/>
    </source>
</evidence>
<dbReference type="InterPro" id="IPR036179">
    <property type="entry name" value="Ig-like_dom_sf"/>
</dbReference>
<evidence type="ECO:0000256" key="6">
    <source>
        <dbReference type="ARBA" id="ARBA00023130"/>
    </source>
</evidence>
<dbReference type="InterPro" id="IPR050150">
    <property type="entry name" value="IgV_Light_Chain"/>
</dbReference>
<dbReference type="Gene3D" id="2.60.40.10">
    <property type="entry name" value="Immunoglobulins"/>
    <property type="match status" value="1"/>
</dbReference>
<dbReference type="CDD" id="cd04980">
    <property type="entry name" value="IgV_L_kappa"/>
    <property type="match status" value="1"/>
</dbReference>
<dbReference type="InterPro" id="IPR003599">
    <property type="entry name" value="Ig_sub"/>
</dbReference>
<evidence type="ECO:0000256" key="1">
    <source>
        <dbReference type="ARBA" id="ARBA00004236"/>
    </source>
</evidence>
<dbReference type="Pfam" id="PF07686">
    <property type="entry name" value="V-set"/>
    <property type="match status" value="1"/>
</dbReference>
<feature type="domain" description="Ig-like" evidence="11">
    <location>
        <begin position="24"/>
        <end position="126"/>
    </location>
</feature>
<keyword evidence="7" id="KW-0472">Membrane</keyword>
<dbReference type="SMART" id="SM00406">
    <property type="entry name" value="IGv"/>
    <property type="match status" value="1"/>
</dbReference>
<evidence type="ECO:0000313" key="13">
    <source>
        <dbReference type="Proteomes" id="UP000233060"/>
    </source>
</evidence>
<comment type="subcellular location">
    <subcellularLocation>
        <location evidence="1">Cell membrane</location>
    </subcellularLocation>
    <subcellularLocation>
        <location evidence="2">Secreted</location>
    </subcellularLocation>
</comment>
<keyword evidence="3" id="KW-1003">Cell membrane</keyword>
<evidence type="ECO:0000256" key="4">
    <source>
        <dbReference type="ARBA" id="ARBA00022525"/>
    </source>
</evidence>
<feature type="chain" id="PRO_5014318284" description="Ig-like domain-containing protein" evidence="10">
    <location>
        <begin position="23"/>
        <end position="193"/>
    </location>
</feature>
<dbReference type="Ensembl" id="ENSCATT00000048182.1">
    <property type="protein sequence ID" value="ENSCATP00000023961.1"/>
    <property type="gene ID" value="ENSCATG00000035516.1"/>
</dbReference>
<feature type="signal peptide" evidence="10">
    <location>
        <begin position="1"/>
        <end position="22"/>
    </location>
</feature>
<reference evidence="12" key="2">
    <citation type="submission" date="2025-09" db="UniProtKB">
        <authorList>
            <consortium name="Ensembl"/>
        </authorList>
    </citation>
    <scope>IDENTIFICATION</scope>
</reference>
<dbReference type="Bgee" id="ENSCATG00000035516">
    <property type="expression patterns" value="Expressed in lymph node"/>
</dbReference>
<name>A0A2K5MFJ0_CERAT</name>
<evidence type="ECO:0000256" key="9">
    <source>
        <dbReference type="ARBA" id="ARBA00043265"/>
    </source>
</evidence>
<dbReference type="PROSITE" id="PS50835">
    <property type="entry name" value="IG_LIKE"/>
    <property type="match status" value="1"/>
</dbReference>
<keyword evidence="8" id="KW-0393">Immunoglobulin domain</keyword>
<accession>A0A2K5MFJ0</accession>
<keyword evidence="9" id="KW-1280">Immunoglobulin</keyword>
<dbReference type="GO" id="GO:0002250">
    <property type="term" value="P:adaptive immune response"/>
    <property type="evidence" value="ECO:0007669"/>
    <property type="project" value="UniProtKB-KW"/>
</dbReference>
<dbReference type="GeneTree" id="ENSGT00940000162515"/>
<dbReference type="InterPro" id="IPR013783">
    <property type="entry name" value="Ig-like_fold"/>
</dbReference>
<dbReference type="SMART" id="SM00409">
    <property type="entry name" value="IG"/>
    <property type="match status" value="1"/>
</dbReference>
<keyword evidence="13" id="KW-1185">Reference proteome</keyword>
<dbReference type="PANTHER" id="PTHR23267">
    <property type="entry name" value="IMMUNOGLOBULIN LIGHT CHAIN"/>
    <property type="match status" value="1"/>
</dbReference>
<dbReference type="FunFam" id="2.60.40.10:FF:000212">
    <property type="entry name" value="Immunoglobulin kappa chain variable 12-38"/>
    <property type="match status" value="1"/>
</dbReference>
<dbReference type="GO" id="GO:0005886">
    <property type="term" value="C:plasma membrane"/>
    <property type="evidence" value="ECO:0007669"/>
    <property type="project" value="UniProtKB-SubCell"/>
</dbReference>
<evidence type="ECO:0000259" key="11">
    <source>
        <dbReference type="PROSITE" id="PS50835"/>
    </source>
</evidence>
<evidence type="ECO:0000313" key="12">
    <source>
        <dbReference type="Ensembl" id="ENSCATP00000023961.1"/>
    </source>
</evidence>
<dbReference type="SUPFAM" id="SSF48726">
    <property type="entry name" value="Immunoglobulin"/>
    <property type="match status" value="1"/>
</dbReference>
<keyword evidence="10" id="KW-0732">Signal</keyword>